<accession>A0A9D4ZE30</accession>
<dbReference type="EMBL" id="JABFUD020000012">
    <property type="protein sequence ID" value="KAI5072083.1"/>
    <property type="molecule type" value="Genomic_DNA"/>
</dbReference>
<dbReference type="AlphaFoldDB" id="A0A9D4ZE30"/>
<evidence type="ECO:0000313" key="1">
    <source>
        <dbReference type="EMBL" id="KAI5072083.1"/>
    </source>
</evidence>
<proteinExistence type="predicted"/>
<sequence length="179" mass="19652">MTAISSHGNACQVGEFFLKGKKNKLFLKFWWAWSNEQGQDSGGKSPGVHGVEGRHLDGKGGTNGWLHEVEEGECCTRGRMQSHCGQGTPEVVGWLKSERSKVGHLVASRVNKRFRRGKVARGWSWKVRRCCSHGWPPLGNAGRANGLQVMRVVSKRESQLAKEGALRASMGMNLGSPGR</sequence>
<gene>
    <name evidence="1" type="ORF">GOP47_0012189</name>
</gene>
<reference evidence="1" key="1">
    <citation type="submission" date="2021-01" db="EMBL/GenBank/DDBJ databases">
        <title>Adiantum capillus-veneris genome.</title>
        <authorList>
            <person name="Fang Y."/>
            <person name="Liao Q."/>
        </authorList>
    </citation>
    <scope>NUCLEOTIDE SEQUENCE</scope>
    <source>
        <strain evidence="1">H3</strain>
        <tissue evidence="1">Leaf</tissue>
    </source>
</reference>
<organism evidence="1 2">
    <name type="scientific">Adiantum capillus-veneris</name>
    <name type="common">Maidenhair fern</name>
    <dbReference type="NCBI Taxonomy" id="13818"/>
    <lineage>
        <taxon>Eukaryota</taxon>
        <taxon>Viridiplantae</taxon>
        <taxon>Streptophyta</taxon>
        <taxon>Embryophyta</taxon>
        <taxon>Tracheophyta</taxon>
        <taxon>Polypodiopsida</taxon>
        <taxon>Polypodiidae</taxon>
        <taxon>Polypodiales</taxon>
        <taxon>Pteridineae</taxon>
        <taxon>Pteridaceae</taxon>
        <taxon>Vittarioideae</taxon>
        <taxon>Adiantum</taxon>
    </lineage>
</organism>
<evidence type="ECO:0000313" key="2">
    <source>
        <dbReference type="Proteomes" id="UP000886520"/>
    </source>
</evidence>
<protein>
    <submittedName>
        <fullName evidence="1">Uncharacterized protein</fullName>
    </submittedName>
</protein>
<comment type="caution">
    <text evidence="1">The sequence shown here is derived from an EMBL/GenBank/DDBJ whole genome shotgun (WGS) entry which is preliminary data.</text>
</comment>
<keyword evidence="2" id="KW-1185">Reference proteome</keyword>
<name>A0A9D4ZE30_ADICA</name>
<dbReference type="Proteomes" id="UP000886520">
    <property type="component" value="Chromosome 12"/>
</dbReference>